<evidence type="ECO:0000313" key="2">
    <source>
        <dbReference type="EMBL" id="SMC63246.1"/>
    </source>
</evidence>
<dbReference type="AlphaFoldDB" id="A0A1W2ARB6"/>
<dbReference type="CDD" id="cd03784">
    <property type="entry name" value="GT1_Gtf-like"/>
    <property type="match status" value="1"/>
</dbReference>
<protein>
    <submittedName>
        <fullName evidence="2">Glycosyltransferase, MGT family</fullName>
    </submittedName>
</protein>
<sequence length="376" mass="40831">MSRFLFVVPPLTGHINPTVGVGAELLRRGHEVAWVGHPATLEALLPLGSHVFPALDDRLEAEIQDARQRWLELKGIAVLKFLWEEFLIPLAHAMIPGVQAAVKDYQPDVLIADQQALAGPVVAQDFGVPWVTSASTPAELIRPLKTMPKVEEWVLGQLHDLSGSDIRFSEILVLVFTSPLLVGDTFPPNYVFTGPVLEHRPDRGDFPWDWLAEGKRKVLVSLGTLNGAAGHRFFGEVIEAVTDMPDVQVVMVAPPLEAPRNVLVREHVPQLALMKHMDAVISHGGHNTVCETLAHGLPLVVAPIRDDQPIIAQQVVSAGAGIRLKYQRVRAGEIRTALADVLTDPEYAANATRVQESFRLGGGASAAADHLEAVVA</sequence>
<accession>A0A1W2ARB6</accession>
<proteinExistence type="predicted"/>
<keyword evidence="2" id="KW-0808">Transferase</keyword>
<dbReference type="OrthoDB" id="764352at2"/>
<dbReference type="Proteomes" id="UP000192674">
    <property type="component" value="Unassembled WGS sequence"/>
</dbReference>
<feature type="domain" description="Erythromycin biosynthesis protein CIII-like C-terminal" evidence="1">
    <location>
        <begin position="258"/>
        <end position="356"/>
    </location>
</feature>
<dbReference type="InterPro" id="IPR010610">
    <property type="entry name" value="EryCIII-like_C"/>
</dbReference>
<evidence type="ECO:0000259" key="1">
    <source>
        <dbReference type="Pfam" id="PF06722"/>
    </source>
</evidence>
<dbReference type="GO" id="GO:0016758">
    <property type="term" value="F:hexosyltransferase activity"/>
    <property type="evidence" value="ECO:0007669"/>
    <property type="project" value="UniProtKB-ARBA"/>
</dbReference>
<reference evidence="2 3" key="1">
    <citation type="submission" date="2017-04" db="EMBL/GenBank/DDBJ databases">
        <authorList>
            <person name="Afonso C.L."/>
            <person name="Miller P.J."/>
            <person name="Scott M.A."/>
            <person name="Spackman E."/>
            <person name="Goraichik I."/>
            <person name="Dimitrov K.M."/>
            <person name="Suarez D.L."/>
            <person name="Swayne D.E."/>
        </authorList>
    </citation>
    <scope>NUCLEOTIDE SEQUENCE [LARGE SCALE GENOMIC DNA]</scope>
    <source>
        <strain evidence="2 3">DSM 43828</strain>
    </source>
</reference>
<dbReference type="GO" id="GO:0017000">
    <property type="term" value="P:antibiotic biosynthetic process"/>
    <property type="evidence" value="ECO:0007669"/>
    <property type="project" value="UniProtKB-ARBA"/>
</dbReference>
<organism evidence="2 3">
    <name type="scientific">Kibdelosporangium aridum</name>
    <dbReference type="NCBI Taxonomy" id="2030"/>
    <lineage>
        <taxon>Bacteria</taxon>
        <taxon>Bacillati</taxon>
        <taxon>Actinomycetota</taxon>
        <taxon>Actinomycetes</taxon>
        <taxon>Pseudonocardiales</taxon>
        <taxon>Pseudonocardiaceae</taxon>
        <taxon>Kibdelosporangium</taxon>
    </lineage>
</organism>
<dbReference type="PANTHER" id="PTHR48050:SF13">
    <property type="entry name" value="STEROL 3-BETA-GLUCOSYLTRANSFERASE UGT80A2"/>
    <property type="match status" value="1"/>
</dbReference>
<dbReference type="InterPro" id="IPR050426">
    <property type="entry name" value="Glycosyltransferase_28"/>
</dbReference>
<dbReference type="SUPFAM" id="SSF53756">
    <property type="entry name" value="UDP-Glycosyltransferase/glycogen phosphorylase"/>
    <property type="match status" value="1"/>
</dbReference>
<gene>
    <name evidence="2" type="ORF">SAMN05661093_01047</name>
</gene>
<dbReference type="Pfam" id="PF06722">
    <property type="entry name" value="EryCIII-like_C"/>
    <property type="match status" value="1"/>
</dbReference>
<dbReference type="RefSeq" id="WP_084424869.1">
    <property type="nucleotide sequence ID" value="NZ_FWXV01000001.1"/>
</dbReference>
<dbReference type="EMBL" id="FWXV01000001">
    <property type="protein sequence ID" value="SMC63246.1"/>
    <property type="molecule type" value="Genomic_DNA"/>
</dbReference>
<evidence type="ECO:0000313" key="3">
    <source>
        <dbReference type="Proteomes" id="UP000192674"/>
    </source>
</evidence>
<dbReference type="Gene3D" id="3.40.50.2000">
    <property type="entry name" value="Glycogen Phosphorylase B"/>
    <property type="match status" value="2"/>
</dbReference>
<keyword evidence="3" id="KW-1185">Reference proteome</keyword>
<dbReference type="PANTHER" id="PTHR48050">
    <property type="entry name" value="STEROL 3-BETA-GLUCOSYLTRANSFERASE"/>
    <property type="match status" value="1"/>
</dbReference>
<dbReference type="InterPro" id="IPR002213">
    <property type="entry name" value="UDP_glucos_trans"/>
</dbReference>
<dbReference type="GO" id="GO:0008194">
    <property type="term" value="F:UDP-glycosyltransferase activity"/>
    <property type="evidence" value="ECO:0007669"/>
    <property type="project" value="InterPro"/>
</dbReference>
<name>A0A1W2ARB6_KIBAR</name>